<dbReference type="InterPro" id="IPR000326">
    <property type="entry name" value="PAP2/HPO"/>
</dbReference>
<keyword evidence="3 6" id="KW-1133">Transmembrane helix</keyword>
<keyword evidence="4 6" id="KW-0472">Membrane</keyword>
<accession>A0AAN8A4I0</accession>
<feature type="transmembrane region" description="Helical" evidence="6">
    <location>
        <begin position="168"/>
        <end position="190"/>
    </location>
</feature>
<feature type="transmembrane region" description="Helical" evidence="6">
    <location>
        <begin position="63"/>
        <end position="85"/>
    </location>
</feature>
<feature type="compositionally biased region" description="Basic and acidic residues" evidence="5">
    <location>
        <begin position="421"/>
        <end position="432"/>
    </location>
</feature>
<dbReference type="PANTHER" id="PTHR31310:SF11">
    <property type="entry name" value="INOSITOL PHOSPHORYLCERAMIDE SYNTHASE CATALYTIC SUBUNIT AUR1"/>
    <property type="match status" value="1"/>
</dbReference>
<protein>
    <submittedName>
        <fullName evidence="8">Phosphatidylinositol:ceramide phosphoinositol transferase (IPC synthase)</fullName>
    </submittedName>
</protein>
<evidence type="ECO:0000256" key="3">
    <source>
        <dbReference type="ARBA" id="ARBA00022989"/>
    </source>
</evidence>
<dbReference type="AlphaFoldDB" id="A0AAN8A4I0"/>
<comment type="caution">
    <text evidence="8">The sequence shown here is derived from an EMBL/GenBank/DDBJ whole genome shotgun (WGS) entry which is preliminary data.</text>
</comment>
<feature type="transmembrane region" description="Helical" evidence="6">
    <location>
        <begin position="106"/>
        <end position="130"/>
    </location>
</feature>
<gene>
    <name evidence="8" type="primary">AUR1</name>
    <name evidence="8" type="ORF">LTR97_003432</name>
</gene>
<feature type="transmembrane region" description="Helical" evidence="6">
    <location>
        <begin position="291"/>
        <end position="307"/>
    </location>
</feature>
<evidence type="ECO:0000256" key="4">
    <source>
        <dbReference type="ARBA" id="ARBA00023136"/>
    </source>
</evidence>
<evidence type="ECO:0000256" key="5">
    <source>
        <dbReference type="SAM" id="MobiDB-lite"/>
    </source>
</evidence>
<feature type="compositionally biased region" description="Low complexity" evidence="5">
    <location>
        <begin position="387"/>
        <end position="396"/>
    </location>
</feature>
<dbReference type="GO" id="GO:0006676">
    <property type="term" value="P:mannosyl diphosphorylinositol ceramide metabolic process"/>
    <property type="evidence" value="ECO:0007669"/>
    <property type="project" value="TreeGrafter"/>
</dbReference>
<evidence type="ECO:0000313" key="8">
    <source>
        <dbReference type="EMBL" id="KAK5704414.1"/>
    </source>
</evidence>
<dbReference type="GO" id="GO:0070916">
    <property type="term" value="C:inositol phosphoceramide synthase complex"/>
    <property type="evidence" value="ECO:0007669"/>
    <property type="project" value="TreeGrafter"/>
</dbReference>
<sequence>MAKLPLSWASPHRLLRRQLRSARSKLRSRQSPTGTSIATLNTSLNPADTLRALRTHHWSYHDAQYIILAIVAIFSITVTPVPGPITKTLIATLLMTGLTIPLTRQFLLPALPVLGWAIFFPACAFVPSHLRPGIWVKLLPAMENILYGANLSNILSAHKSTPLNILAWLPYGIMHYGSPVVVCIFMFLFGPPGMLPIWAKSFGYMCITGVAIQLFFPCSPPWYENMYGLAPANYSIHGEAAGLAAIDRLFGVDMYTSKFAASPVVFGAFPSLHSGWATLEMLFMGYVFPRGRPLFLFYLGWLWWTTMYLSHHYAVDLVAGSLISGVCYFYARDKFMPRVQQGKMFRWDYDYVEFGEAAETSSDSYDLDDFYQPPGSGGPDSDEWTLGSSSSMSGGSREPSVGGLRSPLQESWEGDTLASGSDHEDGVGRYKI</sequence>
<proteinExistence type="predicted"/>
<reference evidence="8" key="1">
    <citation type="submission" date="2023-08" db="EMBL/GenBank/DDBJ databases">
        <title>Black Yeasts Isolated from many extreme environments.</title>
        <authorList>
            <person name="Coleine C."/>
            <person name="Stajich J.E."/>
            <person name="Selbmann L."/>
        </authorList>
    </citation>
    <scope>NUCLEOTIDE SEQUENCE</scope>
    <source>
        <strain evidence="8">CCFEE 5810</strain>
    </source>
</reference>
<feature type="transmembrane region" description="Helical" evidence="6">
    <location>
        <begin position="259"/>
        <end position="279"/>
    </location>
</feature>
<feature type="transmembrane region" description="Helical" evidence="6">
    <location>
        <begin position="313"/>
        <end position="331"/>
    </location>
</feature>
<dbReference type="InterPro" id="IPR026841">
    <property type="entry name" value="Aur1/Ipt1"/>
</dbReference>
<dbReference type="GO" id="GO:0030148">
    <property type="term" value="P:sphingolipid biosynthetic process"/>
    <property type="evidence" value="ECO:0007669"/>
    <property type="project" value="TreeGrafter"/>
</dbReference>
<dbReference type="InterPro" id="IPR052185">
    <property type="entry name" value="IPC_Synthase-Related"/>
</dbReference>
<feature type="region of interest" description="Disordered" evidence="5">
    <location>
        <begin position="365"/>
        <end position="432"/>
    </location>
</feature>
<dbReference type="GO" id="GO:0016020">
    <property type="term" value="C:membrane"/>
    <property type="evidence" value="ECO:0007669"/>
    <property type="project" value="UniProtKB-SubCell"/>
</dbReference>
<dbReference type="Gene3D" id="1.20.144.10">
    <property type="entry name" value="Phosphatidic acid phosphatase type 2/haloperoxidase"/>
    <property type="match status" value="1"/>
</dbReference>
<keyword evidence="8" id="KW-0808">Transferase</keyword>
<dbReference type="CDD" id="cd03386">
    <property type="entry name" value="PAP2_Aur1_like"/>
    <property type="match status" value="1"/>
</dbReference>
<name>A0AAN8A4I0_9PEZI</name>
<feature type="domain" description="Phosphatidic acid phosphatase type 2/haloperoxidase" evidence="7">
    <location>
        <begin position="195"/>
        <end position="332"/>
    </location>
</feature>
<organism evidence="8 9">
    <name type="scientific">Elasticomyces elasticus</name>
    <dbReference type="NCBI Taxonomy" id="574655"/>
    <lineage>
        <taxon>Eukaryota</taxon>
        <taxon>Fungi</taxon>
        <taxon>Dikarya</taxon>
        <taxon>Ascomycota</taxon>
        <taxon>Pezizomycotina</taxon>
        <taxon>Dothideomycetes</taxon>
        <taxon>Dothideomycetidae</taxon>
        <taxon>Mycosphaerellales</taxon>
        <taxon>Teratosphaeriaceae</taxon>
        <taxon>Elasticomyces</taxon>
    </lineage>
</organism>
<dbReference type="GO" id="GO:0016740">
    <property type="term" value="F:transferase activity"/>
    <property type="evidence" value="ECO:0007669"/>
    <property type="project" value="UniProtKB-KW"/>
</dbReference>
<dbReference type="Proteomes" id="UP001310594">
    <property type="component" value="Unassembled WGS sequence"/>
</dbReference>
<dbReference type="FunFam" id="1.20.144.10:FF:000015">
    <property type="entry name" value="Aureobasidin resistance protein Aur1"/>
    <property type="match status" value="1"/>
</dbReference>
<evidence type="ECO:0000256" key="1">
    <source>
        <dbReference type="ARBA" id="ARBA00004141"/>
    </source>
</evidence>
<feature type="transmembrane region" description="Helical" evidence="6">
    <location>
        <begin position="202"/>
        <end position="223"/>
    </location>
</feature>
<comment type="subcellular location">
    <subcellularLocation>
        <location evidence="1">Membrane</location>
        <topology evidence="1">Multi-pass membrane protein</topology>
    </subcellularLocation>
</comment>
<evidence type="ECO:0000313" key="9">
    <source>
        <dbReference type="Proteomes" id="UP001310594"/>
    </source>
</evidence>
<dbReference type="Pfam" id="PF14378">
    <property type="entry name" value="PAP2_3"/>
    <property type="match status" value="1"/>
</dbReference>
<dbReference type="EMBL" id="JAVRQU010000004">
    <property type="protein sequence ID" value="KAK5704414.1"/>
    <property type="molecule type" value="Genomic_DNA"/>
</dbReference>
<evidence type="ECO:0000256" key="6">
    <source>
        <dbReference type="SAM" id="Phobius"/>
    </source>
</evidence>
<keyword evidence="2 6" id="KW-0812">Transmembrane</keyword>
<evidence type="ECO:0000259" key="7">
    <source>
        <dbReference type="SMART" id="SM00014"/>
    </source>
</evidence>
<dbReference type="PANTHER" id="PTHR31310">
    <property type="match status" value="1"/>
</dbReference>
<dbReference type="SMART" id="SM00014">
    <property type="entry name" value="acidPPc"/>
    <property type="match status" value="1"/>
</dbReference>
<evidence type="ECO:0000256" key="2">
    <source>
        <dbReference type="ARBA" id="ARBA00022692"/>
    </source>
</evidence>